<dbReference type="EMBL" id="JAPQKH010000006">
    <property type="protein sequence ID" value="KAJ5093826.1"/>
    <property type="molecule type" value="Genomic_DNA"/>
</dbReference>
<dbReference type="PANTHER" id="PTHR24305">
    <property type="entry name" value="CYTOCHROME P450"/>
    <property type="match status" value="1"/>
</dbReference>
<comment type="caution">
    <text evidence="8">The sequence shown here is derived from an EMBL/GenBank/DDBJ whole genome shotgun (WGS) entry which is preliminary data.</text>
</comment>
<name>A0A9W9K5Y8_9EURO</name>
<evidence type="ECO:0000256" key="1">
    <source>
        <dbReference type="ARBA" id="ARBA00001971"/>
    </source>
</evidence>
<keyword evidence="4" id="KW-0560">Oxidoreductase</keyword>
<dbReference type="PRINTS" id="PR00385">
    <property type="entry name" value="P450"/>
</dbReference>
<sequence>MRSLNESFTMLYVGLIAAVYLRPEYAINSSRTITIIILLSIVAISKLIYRVFLYPQYFTPLKGIPAPSERHWLKGNAHTILIETPQELISRWAKTIPHDGLLRYYIVGQLERVVLTSPKAMSEVLVTKAYDFVKPRIVHQTMGRLIGNGILLAEGDVHKAQRKNLMPAFAYRHIKDLYPIFWAKSREMAKIMRRDLDARGPTEDNVIQLRTYASRTTLDIIGLAGMGHDFDSLANPDNTLYQCYRALFTDQNLLSRILFMVGVLIGDMRPIQRLPTKRNNVINESRAAVCQVVRQMIREKKAKMEDPTADIGVDIISVAMRSGSFEEDNLIDQLMTFLAAGHETTAGALQWCVYALCKHPEVQDRLREEVRATLPPMNVENPEPIEASAIDNLPYLNAVCNEVLRFHPSVPSTVRIAEKDTTVLGQHIPKGTFFVISAELLNHMSELWGPDADKFNPDRWMGPGNAKTGGAINNYAFLTFLHGPHSCIGQSFSRAELACLLAAVVGSFKFELQNPDAKLQIRRGATVSPLDGVMAKFTPVNGW</sequence>
<dbReference type="Proteomes" id="UP001149165">
    <property type="component" value="Unassembled WGS sequence"/>
</dbReference>
<evidence type="ECO:0000256" key="7">
    <source>
        <dbReference type="SAM" id="Phobius"/>
    </source>
</evidence>
<dbReference type="PRINTS" id="PR00465">
    <property type="entry name" value="EP450IV"/>
</dbReference>
<dbReference type="GO" id="GO:0020037">
    <property type="term" value="F:heme binding"/>
    <property type="evidence" value="ECO:0007669"/>
    <property type="project" value="InterPro"/>
</dbReference>
<dbReference type="GO" id="GO:0043386">
    <property type="term" value="P:mycotoxin biosynthetic process"/>
    <property type="evidence" value="ECO:0007669"/>
    <property type="project" value="UniProtKB-ARBA"/>
</dbReference>
<keyword evidence="6" id="KW-0349">Heme</keyword>
<dbReference type="InterPro" id="IPR002403">
    <property type="entry name" value="Cyt_P450_E_grp-IV"/>
</dbReference>
<comment type="similarity">
    <text evidence="2">Belongs to the cytochrome P450 family.</text>
</comment>
<dbReference type="CDD" id="cd11069">
    <property type="entry name" value="CYP_FUM15-like"/>
    <property type="match status" value="1"/>
</dbReference>
<keyword evidence="7" id="KW-0472">Membrane</keyword>
<reference evidence="8" key="2">
    <citation type="journal article" date="2023" name="IMA Fungus">
        <title>Comparative genomic study of the Penicillium genus elucidates a diverse pangenome and 15 lateral gene transfer events.</title>
        <authorList>
            <person name="Petersen C."/>
            <person name="Sorensen T."/>
            <person name="Nielsen M.R."/>
            <person name="Sondergaard T.E."/>
            <person name="Sorensen J.L."/>
            <person name="Fitzpatrick D.A."/>
            <person name="Frisvad J.C."/>
            <person name="Nielsen K.L."/>
        </authorList>
    </citation>
    <scope>NUCLEOTIDE SEQUENCE</scope>
    <source>
        <strain evidence="8">IBT 30069</strain>
    </source>
</reference>
<evidence type="ECO:0008006" key="10">
    <source>
        <dbReference type="Google" id="ProtNLM"/>
    </source>
</evidence>
<dbReference type="Pfam" id="PF00067">
    <property type="entry name" value="p450"/>
    <property type="match status" value="1"/>
</dbReference>
<evidence type="ECO:0000256" key="6">
    <source>
        <dbReference type="PIRSR" id="PIRSR602403-1"/>
    </source>
</evidence>
<reference evidence="8" key="1">
    <citation type="submission" date="2022-11" db="EMBL/GenBank/DDBJ databases">
        <authorList>
            <person name="Petersen C."/>
        </authorList>
    </citation>
    <scope>NUCLEOTIDE SEQUENCE</scope>
    <source>
        <strain evidence="8">IBT 30069</strain>
    </source>
</reference>
<comment type="cofactor">
    <cofactor evidence="1 6">
        <name>heme</name>
        <dbReference type="ChEBI" id="CHEBI:30413"/>
    </cofactor>
</comment>
<dbReference type="InterPro" id="IPR001128">
    <property type="entry name" value="Cyt_P450"/>
</dbReference>
<accession>A0A9W9K5Y8</accession>
<dbReference type="SUPFAM" id="SSF48264">
    <property type="entry name" value="Cytochrome P450"/>
    <property type="match status" value="1"/>
</dbReference>
<dbReference type="GO" id="GO:0004497">
    <property type="term" value="F:monooxygenase activity"/>
    <property type="evidence" value="ECO:0007669"/>
    <property type="project" value="InterPro"/>
</dbReference>
<keyword evidence="7" id="KW-0812">Transmembrane</keyword>
<evidence type="ECO:0000256" key="3">
    <source>
        <dbReference type="ARBA" id="ARBA00022723"/>
    </source>
</evidence>
<evidence type="ECO:0000256" key="5">
    <source>
        <dbReference type="ARBA" id="ARBA00023004"/>
    </source>
</evidence>
<dbReference type="Gene3D" id="1.10.630.10">
    <property type="entry name" value="Cytochrome P450"/>
    <property type="match status" value="1"/>
</dbReference>
<protein>
    <recommendedName>
        <fullName evidence="10">Cytochrome P450</fullName>
    </recommendedName>
</protein>
<dbReference type="PANTHER" id="PTHR24305:SF227">
    <property type="entry name" value="P450, PUTATIVE (EUROFUNG)-RELATED"/>
    <property type="match status" value="1"/>
</dbReference>
<proteinExistence type="inferred from homology"/>
<dbReference type="InterPro" id="IPR036396">
    <property type="entry name" value="Cyt_P450_sf"/>
</dbReference>
<gene>
    <name evidence="8" type="ORF">N7456_009687</name>
</gene>
<evidence type="ECO:0000313" key="9">
    <source>
        <dbReference type="Proteomes" id="UP001149165"/>
    </source>
</evidence>
<feature type="binding site" description="axial binding residue" evidence="6">
    <location>
        <position position="487"/>
    </location>
    <ligand>
        <name>heme</name>
        <dbReference type="ChEBI" id="CHEBI:30413"/>
    </ligand>
    <ligandPart>
        <name>Fe</name>
        <dbReference type="ChEBI" id="CHEBI:18248"/>
    </ligandPart>
</feature>
<keyword evidence="3 6" id="KW-0479">Metal-binding</keyword>
<organism evidence="8 9">
    <name type="scientific">Penicillium angulare</name>
    <dbReference type="NCBI Taxonomy" id="116970"/>
    <lineage>
        <taxon>Eukaryota</taxon>
        <taxon>Fungi</taxon>
        <taxon>Dikarya</taxon>
        <taxon>Ascomycota</taxon>
        <taxon>Pezizomycotina</taxon>
        <taxon>Eurotiomycetes</taxon>
        <taxon>Eurotiomycetidae</taxon>
        <taxon>Eurotiales</taxon>
        <taxon>Aspergillaceae</taxon>
        <taxon>Penicillium</taxon>
    </lineage>
</organism>
<dbReference type="InterPro" id="IPR050121">
    <property type="entry name" value="Cytochrome_P450_monoxygenase"/>
</dbReference>
<dbReference type="GO" id="GO:0016705">
    <property type="term" value="F:oxidoreductase activity, acting on paired donors, with incorporation or reduction of molecular oxygen"/>
    <property type="evidence" value="ECO:0007669"/>
    <property type="project" value="InterPro"/>
</dbReference>
<dbReference type="GO" id="GO:0005506">
    <property type="term" value="F:iron ion binding"/>
    <property type="evidence" value="ECO:0007669"/>
    <property type="project" value="InterPro"/>
</dbReference>
<dbReference type="AlphaFoldDB" id="A0A9W9K5Y8"/>
<dbReference type="FunFam" id="1.10.630.10:FF:000051">
    <property type="entry name" value="Cytochrome P450 monooxygenase (Fum15)"/>
    <property type="match status" value="1"/>
</dbReference>
<keyword evidence="5 6" id="KW-0408">Iron</keyword>
<evidence type="ECO:0000256" key="2">
    <source>
        <dbReference type="ARBA" id="ARBA00010617"/>
    </source>
</evidence>
<dbReference type="OrthoDB" id="1470350at2759"/>
<keyword evidence="9" id="KW-1185">Reference proteome</keyword>
<evidence type="ECO:0000256" key="4">
    <source>
        <dbReference type="ARBA" id="ARBA00023002"/>
    </source>
</evidence>
<evidence type="ECO:0000313" key="8">
    <source>
        <dbReference type="EMBL" id="KAJ5093826.1"/>
    </source>
</evidence>
<keyword evidence="7" id="KW-1133">Transmembrane helix</keyword>
<feature type="transmembrane region" description="Helical" evidence="7">
    <location>
        <begin position="33"/>
        <end position="52"/>
    </location>
</feature>